<evidence type="ECO:0000313" key="1">
    <source>
        <dbReference type="EMBL" id="GAA1955683.1"/>
    </source>
</evidence>
<dbReference type="RefSeq" id="WP_344093409.1">
    <property type="nucleotide sequence ID" value="NZ_BAAAOG010000002.1"/>
</dbReference>
<dbReference type="EMBL" id="BAAAOG010000002">
    <property type="protein sequence ID" value="GAA1955683.1"/>
    <property type="molecule type" value="Genomic_DNA"/>
</dbReference>
<sequence>MPTDLACLTPSPSTLSAIDNASRQLRRVAERLVDAGFLVRRLAAATDWQTPAARGFFTLAEHLASDIVGLGTLADGVLGEIALARARVSVENAWTCR</sequence>
<protein>
    <submittedName>
        <fullName evidence="1">Uncharacterized protein</fullName>
    </submittedName>
</protein>
<evidence type="ECO:0000313" key="2">
    <source>
        <dbReference type="Proteomes" id="UP001499933"/>
    </source>
</evidence>
<proteinExistence type="predicted"/>
<keyword evidence="2" id="KW-1185">Reference proteome</keyword>
<organism evidence="1 2">
    <name type="scientific">Microbacterium deminutum</name>
    <dbReference type="NCBI Taxonomy" id="344164"/>
    <lineage>
        <taxon>Bacteria</taxon>
        <taxon>Bacillati</taxon>
        <taxon>Actinomycetota</taxon>
        <taxon>Actinomycetes</taxon>
        <taxon>Micrococcales</taxon>
        <taxon>Microbacteriaceae</taxon>
        <taxon>Microbacterium</taxon>
    </lineage>
</organism>
<gene>
    <name evidence="1" type="ORF">GCM10009776_17190</name>
</gene>
<name>A0ABN2QSA8_9MICO</name>
<comment type="caution">
    <text evidence="1">The sequence shown here is derived from an EMBL/GenBank/DDBJ whole genome shotgun (WGS) entry which is preliminary data.</text>
</comment>
<dbReference type="Proteomes" id="UP001499933">
    <property type="component" value="Unassembled WGS sequence"/>
</dbReference>
<accession>A0ABN2QSA8</accession>
<reference evidence="1 2" key="1">
    <citation type="journal article" date="2019" name="Int. J. Syst. Evol. Microbiol.">
        <title>The Global Catalogue of Microorganisms (GCM) 10K type strain sequencing project: providing services to taxonomists for standard genome sequencing and annotation.</title>
        <authorList>
            <consortium name="The Broad Institute Genomics Platform"/>
            <consortium name="The Broad Institute Genome Sequencing Center for Infectious Disease"/>
            <person name="Wu L."/>
            <person name="Ma J."/>
        </authorList>
    </citation>
    <scope>NUCLEOTIDE SEQUENCE [LARGE SCALE GENOMIC DNA]</scope>
    <source>
        <strain evidence="1 2">JCM 14901</strain>
    </source>
</reference>